<dbReference type="SUPFAM" id="SSF52980">
    <property type="entry name" value="Restriction endonuclease-like"/>
    <property type="match status" value="1"/>
</dbReference>
<name>A0A6P1NK61_9MICC</name>
<dbReference type="InterPro" id="IPR011856">
    <property type="entry name" value="tRNA_endonuc-like_dom_sf"/>
</dbReference>
<dbReference type="InterPro" id="IPR011335">
    <property type="entry name" value="Restrct_endonuc-II-like"/>
</dbReference>
<dbReference type="PANTHER" id="PTHR34039">
    <property type="entry name" value="UPF0102 PROTEIN YRAN"/>
    <property type="match status" value="1"/>
</dbReference>
<evidence type="ECO:0000256" key="1">
    <source>
        <dbReference type="ARBA" id="ARBA00006738"/>
    </source>
</evidence>
<dbReference type="KEGG" id="psey:GU243_06400"/>
<dbReference type="InterPro" id="IPR003509">
    <property type="entry name" value="UPF0102_YraN-like"/>
</dbReference>
<dbReference type="GO" id="GO:0003676">
    <property type="term" value="F:nucleic acid binding"/>
    <property type="evidence" value="ECO:0007669"/>
    <property type="project" value="InterPro"/>
</dbReference>
<dbReference type="PANTHER" id="PTHR34039:SF1">
    <property type="entry name" value="UPF0102 PROTEIN YRAN"/>
    <property type="match status" value="1"/>
</dbReference>
<protein>
    <recommendedName>
        <fullName evidence="2">UPF0102 protein GU243_06400</fullName>
    </recommendedName>
</protein>
<dbReference type="EMBL" id="CP047898">
    <property type="protein sequence ID" value="QHK19433.1"/>
    <property type="molecule type" value="Genomic_DNA"/>
</dbReference>
<dbReference type="HAMAP" id="MF_00048">
    <property type="entry name" value="UPF0102"/>
    <property type="match status" value="1"/>
</dbReference>
<gene>
    <name evidence="3" type="ORF">GU243_06400</name>
</gene>
<organism evidence="3 4">
    <name type="scientific">Pseudarthrobacter psychrotolerans</name>
    <dbReference type="NCBI Taxonomy" id="2697569"/>
    <lineage>
        <taxon>Bacteria</taxon>
        <taxon>Bacillati</taxon>
        <taxon>Actinomycetota</taxon>
        <taxon>Actinomycetes</taxon>
        <taxon>Micrococcales</taxon>
        <taxon>Micrococcaceae</taxon>
        <taxon>Pseudarthrobacter</taxon>
    </lineage>
</organism>
<dbReference type="Pfam" id="PF02021">
    <property type="entry name" value="UPF0102"/>
    <property type="match status" value="1"/>
</dbReference>
<keyword evidence="4" id="KW-1185">Reference proteome</keyword>
<evidence type="ECO:0000313" key="3">
    <source>
        <dbReference type="EMBL" id="QHK19433.1"/>
    </source>
</evidence>
<evidence type="ECO:0000313" key="4">
    <source>
        <dbReference type="Proteomes" id="UP000464186"/>
    </source>
</evidence>
<accession>A0A6P1NK61</accession>
<dbReference type="CDD" id="cd20736">
    <property type="entry name" value="PoNe_Nuclease"/>
    <property type="match status" value="1"/>
</dbReference>
<evidence type="ECO:0000256" key="2">
    <source>
        <dbReference type="HAMAP-Rule" id="MF_00048"/>
    </source>
</evidence>
<proteinExistence type="inferred from homology"/>
<dbReference type="Gene3D" id="3.40.1350.10">
    <property type="match status" value="1"/>
</dbReference>
<dbReference type="AlphaFoldDB" id="A0A6P1NK61"/>
<dbReference type="NCBIfam" id="NF009154">
    <property type="entry name" value="PRK12497.3-3"/>
    <property type="match status" value="1"/>
</dbReference>
<dbReference type="Proteomes" id="UP000464186">
    <property type="component" value="Chromosome"/>
</dbReference>
<comment type="similarity">
    <text evidence="1 2">Belongs to the UPF0102 family.</text>
</comment>
<reference evidence="3 4" key="1">
    <citation type="submission" date="2020-01" db="EMBL/GenBank/DDBJ databases">
        <title>Pseudarthrobacter psychrotolerans sp. nov., isolated from antarctic soil.</title>
        <authorList>
            <person name="Shin Y."/>
            <person name="Park W."/>
        </authorList>
    </citation>
    <scope>NUCLEOTIDE SEQUENCE [LARGE SCALE GENOMIC DNA]</scope>
    <source>
        <strain evidence="3 4">YJ56</strain>
    </source>
</reference>
<sequence>MKSKDLLGRRGEELAAGYLESLGMLVVERNWRCTEGEIDIVALDGDALVIAEVKTRRSLDYGHPFEAVGPDKLARLHRLGSAWCRDRELRMPLRRVDVIAVVDDGGGDPLVEHLKGWGRWRWAGPTPWRWWV</sequence>